<evidence type="ECO:0000313" key="3">
    <source>
        <dbReference type="EMBL" id="MEH8015769.1"/>
    </source>
</evidence>
<dbReference type="RefSeq" id="WP_335734189.1">
    <property type="nucleotide sequence ID" value="NZ_JALAAR010000001.1"/>
</dbReference>
<keyword evidence="2" id="KW-0732">Signal</keyword>
<dbReference type="EMBL" id="JALAAR010000001">
    <property type="protein sequence ID" value="MEH8015769.1"/>
    <property type="molecule type" value="Genomic_DNA"/>
</dbReference>
<dbReference type="InterPro" id="IPR010131">
    <property type="entry name" value="MdtP/NodT-like"/>
</dbReference>
<keyword evidence="2" id="KW-0564">Palmitate</keyword>
<evidence type="ECO:0000256" key="2">
    <source>
        <dbReference type="RuleBase" id="RU362097"/>
    </source>
</evidence>
<protein>
    <submittedName>
        <fullName evidence="3">TolC family protein</fullName>
    </submittedName>
</protein>
<dbReference type="InterPro" id="IPR003423">
    <property type="entry name" value="OMP_efflux"/>
</dbReference>
<name>A0ABU8C1I9_9GAMM</name>
<dbReference type="PANTHER" id="PTHR30203">
    <property type="entry name" value="OUTER MEMBRANE CATION EFFLUX PROTEIN"/>
    <property type="match status" value="1"/>
</dbReference>
<evidence type="ECO:0000256" key="1">
    <source>
        <dbReference type="ARBA" id="ARBA00007613"/>
    </source>
</evidence>
<comment type="caution">
    <text evidence="3">The sequence shown here is derived from an EMBL/GenBank/DDBJ whole genome shotgun (WGS) entry which is preliminary data.</text>
</comment>
<keyword evidence="2" id="KW-1134">Transmembrane beta strand</keyword>
<dbReference type="Gene3D" id="1.20.1600.10">
    <property type="entry name" value="Outer membrane efflux proteins (OEP)"/>
    <property type="match status" value="1"/>
</dbReference>
<dbReference type="SUPFAM" id="SSF56954">
    <property type="entry name" value="Outer membrane efflux proteins (OEP)"/>
    <property type="match status" value="1"/>
</dbReference>
<keyword evidence="2" id="KW-0449">Lipoprotein</keyword>
<feature type="chain" id="PRO_5044999891" evidence="2">
    <location>
        <begin position="18"/>
        <end position="495"/>
    </location>
</feature>
<comment type="similarity">
    <text evidence="1 2">Belongs to the outer membrane factor (OMF) (TC 1.B.17) family.</text>
</comment>
<dbReference type="Proteomes" id="UP001375382">
    <property type="component" value="Unassembled WGS sequence"/>
</dbReference>
<dbReference type="Pfam" id="PF02321">
    <property type="entry name" value="OEP"/>
    <property type="match status" value="2"/>
</dbReference>
<keyword evidence="2" id="KW-0472">Membrane</keyword>
<dbReference type="Gene3D" id="2.20.200.10">
    <property type="entry name" value="Outer membrane efflux proteins (OEP)"/>
    <property type="match status" value="1"/>
</dbReference>
<accession>A0ABU8C1I9</accession>
<evidence type="ECO:0000313" key="4">
    <source>
        <dbReference type="Proteomes" id="UP001375382"/>
    </source>
</evidence>
<comment type="subcellular location">
    <subcellularLocation>
        <location evidence="2">Cell outer membrane</location>
        <topology evidence="2">Lipid-anchor</topology>
    </subcellularLocation>
</comment>
<feature type="signal peptide" evidence="2">
    <location>
        <begin position="1"/>
        <end position="17"/>
    </location>
</feature>
<dbReference type="NCBIfam" id="TIGR01845">
    <property type="entry name" value="outer_NodT"/>
    <property type="match status" value="1"/>
</dbReference>
<gene>
    <name evidence="3" type="ORF">MN202_00865</name>
</gene>
<reference evidence="3 4" key="1">
    <citation type="journal article" date="2023" name="Ecotoxicol. Environ. Saf.">
        <title>Mercury remediation potential of mercury-resistant strain Rheinheimera metallidurans sp. nov. isolated from a municipal waste dumping site.</title>
        <authorList>
            <person name="Yadav V."/>
            <person name="Manjhi A."/>
            <person name="Vadakedath N."/>
        </authorList>
    </citation>
    <scope>NUCLEOTIDE SEQUENCE [LARGE SCALE GENOMIC DNA]</scope>
    <source>
        <strain evidence="3 4">E-49</strain>
    </source>
</reference>
<sequence>MLTIASMKQLYSPPAKCLVALAISASLALSGCTTTQLQSRVELPPQFTTISDTTEAELAWWERYADPVLTQLITRAVNENRDIKIAEERVRAARAGVAISNAAMLPSLSATASADTNSNGYSAQARQGAPEVTSFSGGLGVAWELDLTGRLRAGKAAAAADVRASEAHVRGVRLLVVAEVASNYFTLMGAIRQLDTVTAIAQTQQQTLQQVTARQQAGLASPFDVERARTEASRAEAAIPPLQTLVAVSRHRIAVLMGDLPTAAAALSPATAIQVPEVIAGQPAALLERRPDLLAQRAQLDAANWRRQQAKLEWFPKLFVNALFGRQNLEINGMDLSSARFGNVAGLLSMPVFDWGRTAAINDMAQSAQSEALLRYEDAIVRALEDVENALVSLRDERHRSQVLDTAALSAQAALQHAESLYHRGQIDLLPLLDAQRARLGVQISANDSQTQLLLSSVQLFKSLGGGWQAFEAAPASTKDTVVTQHQTSINKESL</sequence>
<organism evidence="3 4">
    <name type="scientific">Rheinheimera muenzenbergensis</name>
    <dbReference type="NCBI Taxonomy" id="1193628"/>
    <lineage>
        <taxon>Bacteria</taxon>
        <taxon>Pseudomonadati</taxon>
        <taxon>Pseudomonadota</taxon>
        <taxon>Gammaproteobacteria</taxon>
        <taxon>Chromatiales</taxon>
        <taxon>Chromatiaceae</taxon>
        <taxon>Rheinheimera</taxon>
    </lineage>
</organism>
<keyword evidence="4" id="KW-1185">Reference proteome</keyword>
<keyword evidence="2" id="KW-0812">Transmembrane</keyword>
<proteinExistence type="inferred from homology"/>